<dbReference type="InterPro" id="IPR012337">
    <property type="entry name" value="RNaseH-like_sf"/>
</dbReference>
<dbReference type="Proteomes" id="UP000318571">
    <property type="component" value="Chromosome 10"/>
</dbReference>
<feature type="compositionally biased region" description="Low complexity" evidence="10">
    <location>
        <begin position="710"/>
        <end position="720"/>
    </location>
</feature>
<dbReference type="CDD" id="cd06143">
    <property type="entry name" value="PAN2_exo"/>
    <property type="match status" value="1"/>
</dbReference>
<dbReference type="Pfam" id="PF20770">
    <property type="entry name" value="PAN2_N"/>
    <property type="match status" value="1"/>
</dbReference>
<keyword evidence="2 9" id="KW-0963">Cytoplasm</keyword>
<proteinExistence type="inferred from homology"/>
<dbReference type="Gene3D" id="4.10.1000.40">
    <property type="match status" value="1"/>
</dbReference>
<dbReference type="FunFam" id="3.30.420.10:FF:000011">
    <property type="entry name" value="PAN2-PAN3 deadenylation complex catalytic subunit PAN2"/>
    <property type="match status" value="1"/>
</dbReference>
<dbReference type="Gene3D" id="1.10.510.10">
    <property type="entry name" value="Transferase(Phosphotransferase) domain 1"/>
    <property type="match status" value="1"/>
</dbReference>
<dbReference type="GO" id="GO:0005524">
    <property type="term" value="F:ATP binding"/>
    <property type="evidence" value="ECO:0007669"/>
    <property type="project" value="InterPro"/>
</dbReference>
<reference evidence="13 14" key="1">
    <citation type="journal article" date="2018" name="Nat. Ecol. Evol.">
        <title>Genomic signatures of mitonuclear coevolution across populations of Tigriopus californicus.</title>
        <authorList>
            <person name="Barreto F.S."/>
            <person name="Watson E.T."/>
            <person name="Lima T.G."/>
            <person name="Willett C.S."/>
            <person name="Edmands S."/>
            <person name="Li W."/>
            <person name="Burton R.S."/>
        </authorList>
    </citation>
    <scope>NUCLEOTIDE SEQUENCE [LARGE SCALE GENOMIC DNA]</scope>
    <source>
        <strain evidence="13 14">San Diego</strain>
    </source>
</reference>
<keyword evidence="14" id="KW-1185">Reference proteome</keyword>
<dbReference type="InterPro" id="IPR030843">
    <property type="entry name" value="PAN2"/>
</dbReference>
<feature type="binding site" evidence="9">
    <location>
        <position position="1767"/>
    </location>
    <ligand>
        <name>a divalent metal cation</name>
        <dbReference type="ChEBI" id="CHEBI:60240"/>
        <note>catalytic</note>
    </ligand>
</feature>
<dbReference type="GO" id="GO:0004535">
    <property type="term" value="F:poly(A)-specific ribonuclease activity"/>
    <property type="evidence" value="ECO:0007669"/>
    <property type="project" value="UniProtKB-UniRule"/>
</dbReference>
<dbReference type="PANTHER" id="PTHR15728">
    <property type="entry name" value="DEADENYLATION COMPLEX CATALYTIC SUBUNIT PAN2"/>
    <property type="match status" value="1"/>
</dbReference>
<dbReference type="GO" id="GO:0003676">
    <property type="term" value="F:nucleic acid binding"/>
    <property type="evidence" value="ECO:0007669"/>
    <property type="project" value="InterPro"/>
</dbReference>
<comment type="function">
    <text evidence="9">Catalytic subunit of the poly(A)-nuclease (PAN) deadenylation complex, one of two cytoplasmic mRNA deadenylases involved in general and miRNA-mediated mRNA turnover. PAN specifically shortens poly(A) tails of RNA and the activity is stimulated by poly(A)-binding protein (PABP). PAN deadenylation is followed by rapid degradation of the shortened mRNA tails by the CCR4-NOT complex. Deadenylated mRNAs are then degraded by two alternative mechanisms, namely exosome-mediated 3'-5' exonucleolytic degradation, or deadenlyation-dependent mRNA decaping and subsequent 5'-3' exonucleolytic degradation by XRN1.</text>
</comment>
<comment type="cofactor">
    <cofactor evidence="9">
        <name>a divalent metal cation</name>
        <dbReference type="ChEBI" id="CHEBI:60240"/>
    </cofactor>
    <text evidence="9">Binds 2 metal cations per subunit in the catalytic exonuclease domain.</text>
</comment>
<comment type="domain">
    <text evidence="9">Contains a pseudo-UCH domain. This ubiquitin C-terminal hydrolase (UCH)-like or ubiquitin specific protease (USP)-like domain is predicted to be catalytically inactive because it lacks the active site catalytic triad characteristic of thiol proteases, with residues at the equivalent structural positions that are incompatible with catalysis, and it cannot bind ubiquitin. It functions as a structural scaffold for intra- and intermolecular interactions in the complex.</text>
</comment>
<organism evidence="13 14">
    <name type="scientific">Tigriopus californicus</name>
    <name type="common">Marine copepod</name>
    <dbReference type="NCBI Taxonomy" id="6832"/>
    <lineage>
        <taxon>Eukaryota</taxon>
        <taxon>Metazoa</taxon>
        <taxon>Ecdysozoa</taxon>
        <taxon>Arthropoda</taxon>
        <taxon>Crustacea</taxon>
        <taxon>Multicrustacea</taxon>
        <taxon>Hexanauplia</taxon>
        <taxon>Copepoda</taxon>
        <taxon>Harpacticoida</taxon>
        <taxon>Harpacticidae</taxon>
        <taxon>Tigriopus</taxon>
    </lineage>
</organism>
<keyword evidence="8 9" id="KW-0539">Nucleus</keyword>
<evidence type="ECO:0000256" key="9">
    <source>
        <dbReference type="HAMAP-Rule" id="MF_03182"/>
    </source>
</evidence>
<feature type="binding site" evidence="9">
    <location>
        <position position="1765"/>
    </location>
    <ligand>
        <name>a divalent metal cation</name>
        <dbReference type="ChEBI" id="CHEBI:60240"/>
        <note>catalytic</note>
    </ligand>
</feature>
<dbReference type="SUPFAM" id="SSF54001">
    <property type="entry name" value="Cysteine proteinases"/>
    <property type="match status" value="1"/>
</dbReference>
<dbReference type="GO" id="GO:0005634">
    <property type="term" value="C:nucleus"/>
    <property type="evidence" value="ECO:0007669"/>
    <property type="project" value="UniProtKB-SubCell"/>
</dbReference>
<dbReference type="InterPro" id="IPR028889">
    <property type="entry name" value="USP"/>
</dbReference>
<comment type="caution">
    <text evidence="9">Lacks conserved residue(s) required for the propagation of feature annotation.</text>
</comment>
<dbReference type="GO" id="GO:0006397">
    <property type="term" value="P:mRNA processing"/>
    <property type="evidence" value="ECO:0007669"/>
    <property type="project" value="UniProtKB-KW"/>
</dbReference>
<dbReference type="InterPro" id="IPR036397">
    <property type="entry name" value="RNaseH_sf"/>
</dbReference>
<keyword evidence="6 9" id="KW-0378">Hydrolase</keyword>
<comment type="domain">
    <text evidence="9">The linker, or PAN3 interaction domain (PID), between the WD40 repeats and the pseudo-UCH domain mediates interaction with PAN3.</text>
</comment>
<evidence type="ECO:0000256" key="8">
    <source>
        <dbReference type="ARBA" id="ARBA00023242"/>
    </source>
</evidence>
<dbReference type="GO" id="GO:0010606">
    <property type="term" value="P:positive regulation of cytoplasmic mRNA processing body assembly"/>
    <property type="evidence" value="ECO:0007669"/>
    <property type="project" value="UniProtKB-UniRule"/>
</dbReference>
<keyword evidence="7 9" id="KW-0269">Exonuclease</keyword>
<protein>
    <recommendedName>
        <fullName evidence="9">PAN2-PAN3 deadenylation complex catalytic subunit PAN2</fullName>
        <ecNumber evidence="9">3.1.13.4</ecNumber>
    </recommendedName>
    <alternativeName>
        <fullName evidence="9">PAB1P-dependent poly(A)-specific ribonuclease</fullName>
    </alternativeName>
    <alternativeName>
        <fullName evidence="9">Poly(A)-nuclease deadenylation complex subunit 2</fullName>
        <shortName evidence="9">PAN deadenylation complex subunit 2</shortName>
    </alternativeName>
</protein>
<dbReference type="InterPro" id="IPR038765">
    <property type="entry name" value="Papain-like_cys_pep_sf"/>
</dbReference>
<dbReference type="Pfam" id="PF00069">
    <property type="entry name" value="Pkinase"/>
    <property type="match status" value="1"/>
</dbReference>
<feature type="region of interest" description="Disordered" evidence="10">
    <location>
        <begin position="1605"/>
        <end position="1626"/>
    </location>
</feature>
<feature type="binding site" evidence="9">
    <location>
        <position position="1874"/>
    </location>
    <ligand>
        <name>a divalent metal cation</name>
        <dbReference type="ChEBI" id="CHEBI:60240"/>
        <note>catalytic</note>
    </ligand>
</feature>
<dbReference type="InterPro" id="IPR000719">
    <property type="entry name" value="Prot_kinase_dom"/>
</dbReference>
<dbReference type="InterPro" id="IPR048841">
    <property type="entry name" value="PAN2_N"/>
</dbReference>
<dbReference type="EC" id="3.1.13.4" evidence="9"/>
<feature type="compositionally biased region" description="Polar residues" evidence="10">
    <location>
        <begin position="694"/>
        <end position="709"/>
    </location>
</feature>
<dbReference type="Gene3D" id="3.30.420.10">
    <property type="entry name" value="Ribonuclease H-like superfamily/Ribonuclease H"/>
    <property type="match status" value="1"/>
</dbReference>
<comment type="activity regulation">
    <text evidence="9">Positively regulated by the regulatory subunit PAN3.</text>
</comment>
<feature type="binding site" evidence="9">
    <location>
        <position position="1926"/>
    </location>
    <ligand>
        <name>a divalent metal cation</name>
        <dbReference type="ChEBI" id="CHEBI:60240"/>
        <note>catalytic</note>
    </ligand>
</feature>
<keyword evidence="5 9" id="KW-0479">Metal-binding</keyword>
<dbReference type="Gene3D" id="3.90.70.10">
    <property type="entry name" value="Cysteine proteinases"/>
    <property type="match status" value="1"/>
</dbReference>
<comment type="subunit">
    <text evidence="9">Forms a heterotrimer with an asymmetric homodimer of the regulatory subunit PAN3 to form the poly(A)-nuclease (PAN) deadenylation complex.</text>
</comment>
<dbReference type="InterPro" id="IPR036322">
    <property type="entry name" value="WD40_repeat_dom_sf"/>
</dbReference>
<dbReference type="SMART" id="SM00479">
    <property type="entry name" value="EXOIII"/>
    <property type="match status" value="1"/>
</dbReference>
<keyword evidence="4 9" id="KW-0540">Nuclease</keyword>
<dbReference type="Gene3D" id="2.130.10.10">
    <property type="entry name" value="YVTN repeat-like/Quinoprotein amine dehydrogenase"/>
    <property type="match status" value="1"/>
</dbReference>
<gene>
    <name evidence="9" type="primary">PAN2</name>
    <name evidence="13" type="ORF">TCAL_00495</name>
</gene>
<dbReference type="SMART" id="SM00220">
    <property type="entry name" value="S_TKc"/>
    <property type="match status" value="1"/>
</dbReference>
<dbReference type="InterPro" id="IPR046375">
    <property type="entry name" value="IKBKB_SDD_sf"/>
</dbReference>
<dbReference type="SUPFAM" id="SSF53098">
    <property type="entry name" value="Ribonuclease H-like"/>
    <property type="match status" value="1"/>
</dbReference>
<comment type="subcellular location">
    <subcellularLocation>
        <location evidence="9">Cytoplasm</location>
        <location evidence="9">P-body</location>
    </subcellularLocation>
    <subcellularLocation>
        <location evidence="9">Nucleus</location>
    </subcellularLocation>
    <text evidence="9">Shuttles between nucleus and cytoplasm.</text>
</comment>
<accession>A0A553NFI9</accession>
<evidence type="ECO:0000256" key="5">
    <source>
        <dbReference type="ARBA" id="ARBA00022723"/>
    </source>
</evidence>
<dbReference type="PROSITE" id="PS50011">
    <property type="entry name" value="PROTEIN_KINASE_DOM"/>
    <property type="match status" value="1"/>
</dbReference>
<dbReference type="GO" id="GO:0000932">
    <property type="term" value="C:P-body"/>
    <property type="evidence" value="ECO:0007669"/>
    <property type="project" value="UniProtKB-SubCell"/>
</dbReference>
<dbReference type="Pfam" id="PF13423">
    <property type="entry name" value="UCH_1"/>
    <property type="match status" value="1"/>
</dbReference>
<dbReference type="GO" id="GO:0031251">
    <property type="term" value="C:PAN complex"/>
    <property type="evidence" value="ECO:0007669"/>
    <property type="project" value="UniProtKB-UniRule"/>
</dbReference>
<feature type="region of interest" description="Disordered" evidence="10">
    <location>
        <begin position="694"/>
        <end position="723"/>
    </location>
</feature>
<dbReference type="FunFam" id="2.130.10.10:FF:000421">
    <property type="entry name" value="PAN2-PAN3 deadenylation complex catalytic subunit PAN2"/>
    <property type="match status" value="1"/>
</dbReference>
<dbReference type="InterPro" id="IPR011009">
    <property type="entry name" value="Kinase-like_dom_sf"/>
</dbReference>
<sequence length="1969" mass="223057">MPLISASMDNINPGTKIGEYICQTQLGSGSFGVVHVWRHHKSGQVLALKKCRFGTDISLSDQIEQCILDLILLLTETYCSSQHREQWRQEVDILQRLEHPNVVKSMPVPKDLWCLEDELPLMCMEFCSGGDLRKVLNMPTNCCGLPQAEIMAIISDLASALGFLHNRRIIHRDLKPENVVLQPSHKRTIYKLIDLGYAKELGQSSLALSFVGTLQYIAPELFLSQEYTKSVDYWSLGFLSHEIMTGRRPFLPNLSPAQWMEHVQKKSRRDICVHQCEETDEIRFEEHLFPENSLTLSLADDFEGWLRSLLEWSPIQRGKNENGEIAIFKDLGDILAKTRIRVVCVDRGGNKLDYVVKAITKGKDIQTWLERDTGIRVGSQLNLMPNGKEIQPEDGVISLYENGEHPRVLYCYSTEIGLSVSEKIQKIKIILPKTVESCLQNPRKEVSLPMQKSIHSHAHFFCSQENKQSLDFDQGLKVLILYLLIRIKGINNTFNQIEQRKERTLSKLELFHESLTHDKEKYKEQSKKEVHITSAQIYESWNNSERDLSSFFEEINAKFQEIKIKLAEVNPMTAAIQKIPKQRPEDLQVFVKKSIQGLEDLRRIPIEGRKEKDTVLDVAQNAVRCLKQRDRNLQEHFNKKDTLMQALGKIRSAHMNLEALSSNLDLFTSQLSKSQRKRQSDLWKLLAAALQQQKGQPISPSSGNSMTFPQHQSQSQQQQQKEAMLYSENQALRAQLQEYMKIDLVFFQGCAMDYAEIGNGEQSENGGFNPDAGVYEGSNYVPEGEFSLLNNVLGDGLSKENDVGISALAFDSHEELLWMGTKSGHVTSYYGPQLQKYTSFQVHPTEEVRNIVTLDQNVLALTQSSLRGQIRRGIPVFTHTSSNLIDMHSLLQNPRTGRILMGGIQDRLIDFDVTSSKEFKVHQLSAGGSCAILRSHNRFICCGDASNGKVMLRDPASLRVTQTLDAHSGYLTDFDVYGNHLVTCGQSIRQGMAQPDRFLMMYDLRILRAINPLQVMILPYQLRFLPTLSSQVAVLSSMGQVQLVDTAELATPNINIFQVAVPIEGCNTISMDISPSRQCMAFGDTTNSIHLYSSLAEPVLNPYARETEFADTPANHTPISIEDEMAIYSSIPRPNLPPGQTTYLSDYWPDRFCKAGYRPTPVIDPEILRTMKVVGSIGYARNIGNVKRNQMRYPHIHTKDAKGDFRDGQSEKHSPGLMSIPKTYRKIAIKITKIGQDEFDFDRYNRTGFCGLEAALPNSYCNAMLQTLYYTEHVRLLTLNHTCVRENCVVCELSFLFHMMDISPGIPCQSSNFLRALRTIPEASALGLVFSDQHSMWASNVPRLIQSWNRFILHQIANQLNVQELGLPSTTRRNHTNSGGSDKKVPLVKATSIESDDSVDKVDTAASDTTATENDVFKFNRMFGLKQEKVNVCTKCKTTNSTQDTLLLCNLNYPDGKASATFEDVVCSSLCPKQMTPAWCEKCRKYQPTNQNRKLLSLPYHLSLNAGLDNPQDIAFWSTQMNRLFLEHCKEEELSPKAPSQSIPPPNAKPCRYGLSCNRPDCKFWHPEQEVAIKESEDIGDKLHRLGVSWIPEKIQLNRLANGEVRSTSTVHEEETDDDDGNDDDDKEVVEACNYHLQSICYTILDPLNSQAHNVVAAINVGPFYHSRVASAVSQWYTFNDFSINPIMPSEARWVNLTWKLPCIFVFQCEEQPKILKEIVLKNPITQEIFKKDRSLVSRGGRKRITFTPLSPEEMPKSGDLVAIDAEFVTLNQEESELRSDGKVSTIKAAHMSVARITCVRGSGEMEGVPFIDDYISTQEQVVDYVTKYSGILPGDLDANSSSKHLTTLKSTYKKLRYLVDMGCIFIGHGLKNDFKVINLVVPVEQVVDTVLLFHLPHNRMISLKFLAWYFLKKKIQGATHDSIEDAVTALELYKKYLELKKSDTLIEELNNLYDRGKVLNWKVPEDQE</sequence>
<dbReference type="Pfam" id="PF00929">
    <property type="entry name" value="RNase_T"/>
    <property type="match status" value="1"/>
</dbReference>
<evidence type="ECO:0000256" key="4">
    <source>
        <dbReference type="ARBA" id="ARBA00022722"/>
    </source>
</evidence>
<comment type="catalytic activity">
    <reaction evidence="1 9">
        <text>Exonucleolytic cleavage of poly(A) to 5'-AMP.</text>
        <dbReference type="EC" id="3.1.13.4"/>
    </reaction>
</comment>
<dbReference type="InterPro" id="IPR008271">
    <property type="entry name" value="Ser/Thr_kinase_AS"/>
</dbReference>
<dbReference type="Pfam" id="PF18397">
    <property type="entry name" value="IKBKB_SDD"/>
    <property type="match status" value="1"/>
</dbReference>
<dbReference type="GO" id="GO:0046872">
    <property type="term" value="F:metal ion binding"/>
    <property type="evidence" value="ECO:0007669"/>
    <property type="project" value="UniProtKB-KW"/>
</dbReference>
<keyword evidence="3 9" id="KW-0507">mRNA processing</keyword>
<evidence type="ECO:0000313" key="13">
    <source>
        <dbReference type="EMBL" id="TRY64214.1"/>
    </source>
</evidence>
<dbReference type="GO" id="GO:0004672">
    <property type="term" value="F:protein kinase activity"/>
    <property type="evidence" value="ECO:0007669"/>
    <property type="project" value="InterPro"/>
</dbReference>
<dbReference type="SUPFAM" id="SSF50978">
    <property type="entry name" value="WD40 repeat-like"/>
    <property type="match status" value="1"/>
</dbReference>
<dbReference type="InterPro" id="IPR013520">
    <property type="entry name" value="Ribonucl_H"/>
</dbReference>
<dbReference type="GO" id="GO:0000289">
    <property type="term" value="P:nuclear-transcribed mRNA poly(A) tail shortening"/>
    <property type="evidence" value="ECO:0007669"/>
    <property type="project" value="UniProtKB-UniRule"/>
</dbReference>
<dbReference type="PROSITE" id="PS00108">
    <property type="entry name" value="PROTEIN_KINASE_ST"/>
    <property type="match status" value="1"/>
</dbReference>
<dbReference type="STRING" id="6832.A0A553NFI9"/>
<dbReference type="InterPro" id="IPR015943">
    <property type="entry name" value="WD40/YVTN_repeat-like_dom_sf"/>
</dbReference>
<evidence type="ECO:0000256" key="2">
    <source>
        <dbReference type="ARBA" id="ARBA00022490"/>
    </source>
</evidence>
<feature type="domain" description="USP" evidence="12">
    <location>
        <begin position="1250"/>
        <end position="1710"/>
    </location>
</feature>
<dbReference type="InterPro" id="IPR028881">
    <property type="entry name" value="PAN2_UCH_dom"/>
</dbReference>
<dbReference type="PANTHER" id="PTHR15728:SF0">
    <property type="entry name" value="PAN2-PAN3 DEADENYLATION COMPLEX CATALYTIC SUBUNIT PAN2"/>
    <property type="match status" value="1"/>
</dbReference>
<evidence type="ECO:0000256" key="7">
    <source>
        <dbReference type="ARBA" id="ARBA00022839"/>
    </source>
</evidence>
<dbReference type="SUPFAM" id="SSF56112">
    <property type="entry name" value="Protein kinase-like (PK-like)"/>
    <property type="match status" value="1"/>
</dbReference>
<feature type="domain" description="Protein kinase" evidence="11">
    <location>
        <begin position="20"/>
        <end position="328"/>
    </location>
</feature>
<dbReference type="EMBL" id="VCGU01000458">
    <property type="protein sequence ID" value="TRY64214.1"/>
    <property type="molecule type" value="Genomic_DNA"/>
</dbReference>
<comment type="similarity">
    <text evidence="9">Belongs to the peptidase C19 family. PAN2 subfamily.</text>
</comment>
<evidence type="ECO:0000256" key="6">
    <source>
        <dbReference type="ARBA" id="ARBA00022801"/>
    </source>
</evidence>
<evidence type="ECO:0000256" key="3">
    <source>
        <dbReference type="ARBA" id="ARBA00022664"/>
    </source>
</evidence>
<dbReference type="HAMAP" id="MF_03182">
    <property type="entry name" value="PAN2"/>
    <property type="match status" value="1"/>
</dbReference>
<evidence type="ECO:0000259" key="12">
    <source>
        <dbReference type="PROSITE" id="PS50235"/>
    </source>
</evidence>
<name>A0A553NFI9_TIGCA</name>
<comment type="caution">
    <text evidence="13">The sequence shown here is derived from an EMBL/GenBank/DDBJ whole genome shotgun (WGS) entry which is preliminary data.</text>
</comment>
<dbReference type="InterPro" id="IPR050785">
    <property type="entry name" value="PAN2-PAN3_catalytic_subunit"/>
</dbReference>
<feature type="compositionally biased region" description="Acidic residues" evidence="10">
    <location>
        <begin position="1614"/>
        <end position="1626"/>
    </location>
</feature>
<evidence type="ECO:0000256" key="10">
    <source>
        <dbReference type="SAM" id="MobiDB-lite"/>
    </source>
</evidence>
<dbReference type="PROSITE" id="PS50235">
    <property type="entry name" value="USP_3"/>
    <property type="match status" value="1"/>
</dbReference>
<dbReference type="Gene3D" id="1.20.1270.250">
    <property type="match status" value="1"/>
</dbReference>
<dbReference type="InterPro" id="IPR041185">
    <property type="entry name" value="IKBKB_SDD"/>
</dbReference>
<evidence type="ECO:0000259" key="11">
    <source>
        <dbReference type="PROSITE" id="PS50011"/>
    </source>
</evidence>
<evidence type="ECO:0000313" key="14">
    <source>
        <dbReference type="Proteomes" id="UP000318571"/>
    </source>
</evidence>
<evidence type="ECO:0000256" key="1">
    <source>
        <dbReference type="ARBA" id="ARBA00001663"/>
    </source>
</evidence>